<feature type="domain" description="Tyrosine specific protein phosphatases" evidence="4">
    <location>
        <begin position="75"/>
        <end position="142"/>
    </location>
</feature>
<dbReference type="InterPro" id="IPR003595">
    <property type="entry name" value="Tyr_Pase_cat"/>
</dbReference>
<dbReference type="PROSITE" id="PS00383">
    <property type="entry name" value="TYR_PHOSPHATASE_1"/>
    <property type="match status" value="1"/>
</dbReference>
<evidence type="ECO:0000259" key="4">
    <source>
        <dbReference type="PROSITE" id="PS50056"/>
    </source>
</evidence>
<dbReference type="EMBL" id="CAXAQS010000852">
    <property type="protein sequence ID" value="CAK9253417.1"/>
    <property type="molecule type" value="Genomic_DNA"/>
</dbReference>
<evidence type="ECO:0000256" key="1">
    <source>
        <dbReference type="ARBA" id="ARBA00022801"/>
    </source>
</evidence>
<accession>A0ABP0VG44</accession>
<dbReference type="SMART" id="SM00404">
    <property type="entry name" value="PTPc_motif"/>
    <property type="match status" value="1"/>
</dbReference>
<dbReference type="Proteomes" id="UP001497444">
    <property type="component" value="Unassembled WGS sequence"/>
</dbReference>
<evidence type="ECO:0008006" key="7">
    <source>
        <dbReference type="Google" id="ProtNLM"/>
    </source>
</evidence>
<evidence type="ECO:0000259" key="3">
    <source>
        <dbReference type="PROSITE" id="PS50054"/>
    </source>
</evidence>
<sequence>MARPNTETIHKHDLIHYFHENNIKSIINLQEPGEHANCGNALTSSGFSYDPTLFMENNVYFYNFQWKDYSIVTDEVLLDMVKVMTFALTEGKVAVHCHAGLGRTGVLIASYLVFTYRCKPQDAIKFVRLKRPNSIQTRGQIMSVFQFSQYIIPFFVIYQHIIPKQIGFTLAQILHKQRSLLHGYELRHLKYIPK</sequence>
<keyword evidence="6" id="KW-1185">Reference proteome</keyword>
<dbReference type="PROSITE" id="PS50056">
    <property type="entry name" value="TYR_PHOSPHATASE_2"/>
    <property type="match status" value="1"/>
</dbReference>
<dbReference type="InterPro" id="IPR000340">
    <property type="entry name" value="Dual-sp_phosphatase_cat-dom"/>
</dbReference>
<protein>
    <recommendedName>
        <fullName evidence="7">Protein tyrosine phosphatase</fullName>
    </recommendedName>
</protein>
<gene>
    <name evidence="5" type="ORF">CSSPJE1EN1_LOCUS28795</name>
</gene>
<keyword evidence="1" id="KW-0378">Hydrolase</keyword>
<dbReference type="Gene3D" id="3.90.190.10">
    <property type="entry name" value="Protein tyrosine phosphatase superfamily"/>
    <property type="match status" value="1"/>
</dbReference>
<dbReference type="InterPro" id="IPR050561">
    <property type="entry name" value="PTP"/>
</dbReference>
<dbReference type="InterPro" id="IPR016130">
    <property type="entry name" value="Tyr_Pase_AS"/>
</dbReference>
<dbReference type="PANTHER" id="PTHR23339">
    <property type="entry name" value="TYROSINE SPECIFIC PROTEIN PHOSPHATASE AND DUAL SPECIFICITY PROTEIN PHOSPHATASE"/>
    <property type="match status" value="1"/>
</dbReference>
<proteinExistence type="predicted"/>
<evidence type="ECO:0000313" key="5">
    <source>
        <dbReference type="EMBL" id="CAK9253417.1"/>
    </source>
</evidence>
<evidence type="ECO:0000313" key="6">
    <source>
        <dbReference type="Proteomes" id="UP001497444"/>
    </source>
</evidence>
<evidence type="ECO:0000256" key="2">
    <source>
        <dbReference type="ARBA" id="ARBA00022912"/>
    </source>
</evidence>
<dbReference type="PROSITE" id="PS50054">
    <property type="entry name" value="TYR_PHOSPHATASE_DUAL"/>
    <property type="match status" value="1"/>
</dbReference>
<keyword evidence="2" id="KW-0904">Protein phosphatase</keyword>
<dbReference type="InterPro" id="IPR000387">
    <property type="entry name" value="Tyr_Pase_dom"/>
</dbReference>
<reference evidence="5" key="1">
    <citation type="submission" date="2024-02" db="EMBL/GenBank/DDBJ databases">
        <authorList>
            <consortium name="ELIXIR-Norway"/>
            <consortium name="Elixir Norway"/>
        </authorList>
    </citation>
    <scope>NUCLEOTIDE SEQUENCE</scope>
</reference>
<dbReference type="SUPFAM" id="SSF52799">
    <property type="entry name" value="(Phosphotyrosine protein) phosphatases II"/>
    <property type="match status" value="1"/>
</dbReference>
<feature type="domain" description="Tyrosine-protein phosphatase" evidence="3">
    <location>
        <begin position="1"/>
        <end position="154"/>
    </location>
</feature>
<organism evidence="5 6">
    <name type="scientific">Sphagnum jensenii</name>
    <dbReference type="NCBI Taxonomy" id="128206"/>
    <lineage>
        <taxon>Eukaryota</taxon>
        <taxon>Viridiplantae</taxon>
        <taxon>Streptophyta</taxon>
        <taxon>Embryophyta</taxon>
        <taxon>Bryophyta</taxon>
        <taxon>Sphagnophytina</taxon>
        <taxon>Sphagnopsida</taxon>
        <taxon>Sphagnales</taxon>
        <taxon>Sphagnaceae</taxon>
        <taxon>Sphagnum</taxon>
    </lineage>
</organism>
<dbReference type="InterPro" id="IPR020422">
    <property type="entry name" value="TYR_PHOSPHATASE_DUAL_dom"/>
</dbReference>
<comment type="caution">
    <text evidence="5">The sequence shown here is derived from an EMBL/GenBank/DDBJ whole genome shotgun (WGS) entry which is preliminary data.</text>
</comment>
<name>A0ABP0VG44_9BRYO</name>
<feature type="non-terminal residue" evidence="5">
    <location>
        <position position="194"/>
    </location>
</feature>
<dbReference type="Pfam" id="PF00782">
    <property type="entry name" value="DSPc"/>
    <property type="match status" value="1"/>
</dbReference>
<dbReference type="InterPro" id="IPR029021">
    <property type="entry name" value="Prot-tyrosine_phosphatase-like"/>
</dbReference>